<dbReference type="GO" id="GO:0006508">
    <property type="term" value="P:proteolysis"/>
    <property type="evidence" value="ECO:0007669"/>
    <property type="project" value="UniProtKB-KW"/>
</dbReference>
<feature type="region of interest" description="Disordered" evidence="5">
    <location>
        <begin position="1567"/>
        <end position="1595"/>
    </location>
</feature>
<feature type="compositionally biased region" description="Low complexity" evidence="5">
    <location>
        <begin position="251"/>
        <end position="261"/>
    </location>
</feature>
<dbReference type="SMART" id="SM00343">
    <property type="entry name" value="ZnF_C2HC"/>
    <property type="match status" value="1"/>
</dbReference>
<feature type="compositionally biased region" description="Polar residues" evidence="5">
    <location>
        <begin position="262"/>
        <end position="273"/>
    </location>
</feature>
<dbReference type="SUPFAM" id="SSF57756">
    <property type="entry name" value="Retrovirus zinc finger-like domains"/>
    <property type="match status" value="1"/>
</dbReference>
<feature type="region of interest" description="Disordered" evidence="5">
    <location>
        <begin position="1810"/>
        <end position="1868"/>
    </location>
</feature>
<feature type="compositionally biased region" description="Acidic residues" evidence="5">
    <location>
        <begin position="432"/>
        <end position="445"/>
    </location>
</feature>
<dbReference type="GO" id="GO:0003677">
    <property type="term" value="F:DNA binding"/>
    <property type="evidence" value="ECO:0007669"/>
    <property type="project" value="UniProtKB-KW"/>
</dbReference>
<feature type="compositionally biased region" description="Basic and acidic residues" evidence="5">
    <location>
        <begin position="1810"/>
        <end position="1834"/>
    </location>
</feature>
<keyword evidence="4" id="KW-0479">Metal-binding</keyword>
<dbReference type="Gene3D" id="1.10.340.70">
    <property type="match status" value="1"/>
</dbReference>
<dbReference type="Gene3D" id="2.40.70.10">
    <property type="entry name" value="Acid Proteases"/>
    <property type="match status" value="1"/>
</dbReference>
<feature type="domain" description="Reverse transcriptase" evidence="7">
    <location>
        <begin position="2183"/>
        <end position="2361"/>
    </location>
</feature>
<feature type="region of interest" description="Disordered" evidence="5">
    <location>
        <begin position="1"/>
        <end position="21"/>
    </location>
</feature>
<dbReference type="InterPro" id="IPR043502">
    <property type="entry name" value="DNA/RNA_pol_sf"/>
</dbReference>
<dbReference type="InterPro" id="IPR001878">
    <property type="entry name" value="Znf_CCHC"/>
</dbReference>
<feature type="region of interest" description="Disordered" evidence="5">
    <location>
        <begin position="1627"/>
        <end position="1654"/>
    </location>
</feature>
<dbReference type="PANTHER" id="PTHR24559:SF427">
    <property type="entry name" value="RNA-DIRECTED DNA POLYMERASE"/>
    <property type="match status" value="1"/>
</dbReference>
<dbReference type="Pfam" id="PF08284">
    <property type="entry name" value="RVP_2"/>
    <property type="match status" value="1"/>
</dbReference>
<reference evidence="8" key="1">
    <citation type="journal article" date="2019" name="Sci. Rep.">
        <title>Draft genome of Tanacetum cinerariifolium, the natural source of mosquito coil.</title>
        <authorList>
            <person name="Yamashiro T."/>
            <person name="Shiraishi A."/>
            <person name="Satake H."/>
            <person name="Nakayama K."/>
        </authorList>
    </citation>
    <scope>NUCLEOTIDE SEQUENCE</scope>
</reference>
<dbReference type="CDD" id="cd00303">
    <property type="entry name" value="retropepsin_like"/>
    <property type="match status" value="1"/>
</dbReference>
<dbReference type="Pfam" id="PF00078">
    <property type="entry name" value="RVT_1"/>
    <property type="match status" value="1"/>
</dbReference>
<sequence length="2741" mass="314053">MWNSIQNGPYKRPMIPNPDNDQETILEPLSKMTEGNKKQYIDDVKVMNYLFQAIPNDIYNSVNACKNTKDMWERIKRLMFGSDVTCHVRHLRLMDEFDKFAAKEGESLESVYERLTTLVNIIDHDNVRPTPVIQSKKAAKNHDPLVLLAHLNASSSHYHANSSYSPQPCYVIHTSSVVDYEDKYQGELQGDSQEDKFTTTMMLLAPAITQNLSTPTNNRLRTSSNTRNKVVVQDGRVDIQTKNAGYGGNGNRNAGRQNKNQAFNAGNRNDDSNQIVQRVPRAESTPGKPNVQCYNCNEKGHYDRDCQKPRVHNAKYFREQMLLAMKDEAGSNSRTKKIISCSTTRKKTKKYLEDIVDLEEKLSSHDQIVYKIGQSIQTIHMLEKKPNKVYDPFLEAGLGYKNPERLKKTIAAQQKMYDGERLHSAKLTIDSPDSEETLEDAEESVEYSNSVRRPKSKDTKSNDRVLQNNNDKRPSTHVQKMLSSVSIDSNKHETMHLNLILWIVDSRCSKHMTGNLQLLRIFVKKFMGTFASGMYILLQSLDLEIMFKDDDLLIDSRNSNLYTISISEMMASYPICLMSRATSTKYWLWHRRVSHLNFGTINQLTSKGLVDGHLKFRYNKDHLCLAYEQGKSKKASLSSKLVPSTESKLELLHMDLCGPIRVANINGKKYILVIIDDYSWYVDSSKDSQSMPSKTDLDNLFGPLYEEYYAMSSPEVSDNSAVNTLDNEHTSSSSSIVVEEDEAPQIVSSPTEQVSTEPNSLVLNENADELVQEDVANFDGNVFYNAPPTYVFEEAESSSTYQDPSNMHELLQKHRSSTPTKKHLKEVKRIFRYLRQTINMGLWYLKDSGFKLIAYSDADLTGCNDDCKSTYRGIQFLGDKLVNWSSKKQDCTAMSRVEFKTVSKVPDTEDTIKFMLDTEEFTHIMDMFQVTLHLLVETLENLFVAPVNIQTIKAFMNRVGYQGVVDKVSALNTKNLAQPWQTMFKVFNRCLTTRTSGYDQTKINILQLFHAMINQTNVDYDARLWIDEDYHSIKDDIPLVSLYTTRNVLVRGMPILDEYLTEEIRATNDFKEYETVFVGVDVPMNQSQLVVSTQGTHRSTLRAHRTPTISTASPIGKKRKKIEIEKTVEGDEDEESYASVFDDPMINDDVDDSEKKQDEEFEKEKKDYKIEKEKNIDDVEKTNEVVKENDINVATGSMEFRNEKVHTPIPSPTRSPRKVSSCDKTVSEELTATVSPTPADAMVKFVLISKTNSLLVISLWVRFKKFLIIATRGRNMEKDNLAKRIFCEWKTNSTDDEASVPDTLIILVALLSRKGEDDITQLYALRTKENICSQGGLWATRFTDQDVINSLCYIFQASGKQETTRLIEKGIYMQQCLEAFLYGVVSIILRTLDEVSELSHLSGSLVLSSEQQDGSNVMSYKVDWNWFFPRKVNICIWRAVNDRLPTRSISVEVPVTPEVRAAAVAYLQRDPYWSYLPAPYAIIAPSSEFPLAPVVAPPVIRRRRAILIQPGEDIPIGLIYCTHLGRPCKALIVRKTNRPLASHRLALRYISHHLDCFISGSSSSHSYSDHSSSGNSTSGHSLSRHTPPHTTDTNSSIPYRFVHPLLARTPRCSEAYLSWRSDLRSTMYPPTTSKSSARDSSSKSSVGPSRKRCRSPVATVISSIHATRALVPSRADLLLPRKRFRDSISPEDSVKENIDMDVLKDIEADATAAEVAVDREVEAGIDAGIGMEVDVGIDVEDEVEDDVESSDKEHSEQVEEGLQNIHDHVIEIPLKRIETRSLERENLKVRALLSIERDRADNLRRHMKLSQEEFHQVHKDRDDTRRRLLSDGDNRNGGNGNGDNGNGGNGNGINGNSRNENPNENNRSDRSIARECTYQDFMKCQPLNFKGMEGVVELTRWFEKMETLFHISNWPKKYQVKFQELTMLYTKMVLEEEDQIERSDCPKLKDQNRINKAGNKNGVVKQEEKHMCWVEETLTSIRITLLDIVLDTLDVRYDVELADGRVSKTNIVLRGCTLGLLGHPFNNDLMPVELGSFDVIIGMDWLANHHAVFVCDEKIMRIPYGDEVLIVRGDRGEKREKLNLSIISCTKTRKYIKSGFPIFQAQVTKKKTEDELEEKRLEDVLTVQDILKVFPEDFPGLPATRQVEFQIDLVLGADSVACAPYRLAPLELQELSTQLQELSDKGFIRPSSSPWGAPVLFVKKKDRSFKMCIDYHELNMLTVKNRYPLARIDDLFDRLQGSIVYSKIDLRSGYHQLRVQEEDIPKIAFRTHYGHYEFQVMPFGLTNAPTVFMDLMNRVCKPYLDKFVIIFIDDILIYYKSEKEHAEHLKLILELLKKEELYAKFQSLAGYYQRLFKGFLKITKPMTKLTQKNVKYDWSEKAEAAFQLLKQKLYSAPILALPKGSENFVVFCYASRKGLGAVFMQREKIIAYVSRQLKIYDKNYTTHDLELGAKELKMRQHKWLELLSDYDCEIRYHPGKTNVVVDALSRKEQNKPLRIPCRGNLRVLIMHESHKSKYSIHPGSNKMYHDLKKLYWWPNMKAEIVTYVSKCLTCAKFKAECQKPSGLLVHPVIPVWKWENITMDFVTKRRKPLEFEVDDKVMLKVSPWKGVICFGKRGKLNPCYIGPFKILAKLETLAYRLELPEQLSQVHSSFHVYNLKKCFVDEPLTIPLNEIQIDDKLNFNEEAVEIMDREVKWLKKSCISIVKVRWNSRRGPEFTWDREDQMKKKYPHLFVNPSSTS</sequence>
<dbReference type="InterPro" id="IPR036875">
    <property type="entry name" value="Znf_CCHC_sf"/>
</dbReference>
<evidence type="ECO:0000256" key="3">
    <source>
        <dbReference type="ARBA" id="ARBA00023125"/>
    </source>
</evidence>
<dbReference type="InterPro" id="IPR021109">
    <property type="entry name" value="Peptidase_aspartic_dom_sf"/>
</dbReference>
<dbReference type="InterPro" id="IPR000477">
    <property type="entry name" value="RT_dom"/>
</dbReference>
<dbReference type="Gene3D" id="4.10.60.10">
    <property type="entry name" value="Zinc finger, CCHC-type"/>
    <property type="match status" value="1"/>
</dbReference>
<keyword evidence="8" id="KW-0695">RNA-directed DNA polymerase</keyword>
<proteinExistence type="predicted"/>
<dbReference type="PROSITE" id="PS50878">
    <property type="entry name" value="RT_POL"/>
    <property type="match status" value="1"/>
</dbReference>
<dbReference type="CDD" id="cd01647">
    <property type="entry name" value="RT_LTR"/>
    <property type="match status" value="1"/>
</dbReference>
<feature type="compositionally biased region" description="Gly residues" evidence="5">
    <location>
        <begin position="1835"/>
        <end position="1853"/>
    </location>
</feature>
<keyword evidence="3" id="KW-0238">DNA-binding</keyword>
<feature type="region of interest" description="Disordered" evidence="5">
    <location>
        <begin position="1127"/>
        <end position="1162"/>
    </location>
</feature>
<dbReference type="GO" id="GO:0003964">
    <property type="term" value="F:RNA-directed DNA polymerase activity"/>
    <property type="evidence" value="ECO:0007669"/>
    <property type="project" value="UniProtKB-KW"/>
</dbReference>
<organism evidence="8">
    <name type="scientific">Tanacetum cinerariifolium</name>
    <name type="common">Dalmatian daisy</name>
    <name type="synonym">Chrysanthemum cinerariifolium</name>
    <dbReference type="NCBI Taxonomy" id="118510"/>
    <lineage>
        <taxon>Eukaryota</taxon>
        <taxon>Viridiplantae</taxon>
        <taxon>Streptophyta</taxon>
        <taxon>Embryophyta</taxon>
        <taxon>Tracheophyta</taxon>
        <taxon>Spermatophyta</taxon>
        <taxon>Magnoliopsida</taxon>
        <taxon>eudicotyledons</taxon>
        <taxon>Gunneridae</taxon>
        <taxon>Pentapetalae</taxon>
        <taxon>asterids</taxon>
        <taxon>campanulids</taxon>
        <taxon>Asterales</taxon>
        <taxon>Asteraceae</taxon>
        <taxon>Asteroideae</taxon>
        <taxon>Anthemideae</taxon>
        <taxon>Anthemidinae</taxon>
        <taxon>Tanacetum</taxon>
    </lineage>
</organism>
<evidence type="ECO:0000256" key="5">
    <source>
        <dbReference type="SAM" id="MobiDB-lite"/>
    </source>
</evidence>
<dbReference type="InterPro" id="IPR056924">
    <property type="entry name" value="SH3_Tf2-1"/>
</dbReference>
<accession>A0A6L2KRB4</accession>
<name>A0A6L2KRB4_TANCI</name>
<keyword evidence="2" id="KW-0378">Hydrolase</keyword>
<dbReference type="Pfam" id="PF17919">
    <property type="entry name" value="RT_RNaseH_2"/>
    <property type="match status" value="1"/>
</dbReference>
<evidence type="ECO:0000259" key="7">
    <source>
        <dbReference type="PROSITE" id="PS50878"/>
    </source>
</evidence>
<dbReference type="GO" id="GO:0004190">
    <property type="term" value="F:aspartic-type endopeptidase activity"/>
    <property type="evidence" value="ECO:0007669"/>
    <property type="project" value="UniProtKB-KW"/>
</dbReference>
<keyword evidence="4" id="KW-0862">Zinc</keyword>
<dbReference type="InterPro" id="IPR041588">
    <property type="entry name" value="Integrase_H2C2"/>
</dbReference>
<dbReference type="Pfam" id="PF13976">
    <property type="entry name" value="gag_pre-integrs"/>
    <property type="match status" value="1"/>
</dbReference>
<dbReference type="GO" id="GO:0008270">
    <property type="term" value="F:zinc ion binding"/>
    <property type="evidence" value="ECO:0007669"/>
    <property type="project" value="UniProtKB-KW"/>
</dbReference>
<evidence type="ECO:0000256" key="4">
    <source>
        <dbReference type="PROSITE-ProRule" id="PRU00047"/>
    </source>
</evidence>
<feature type="region of interest" description="Disordered" evidence="5">
    <location>
        <begin position="427"/>
        <end position="478"/>
    </location>
</feature>
<dbReference type="PANTHER" id="PTHR24559">
    <property type="entry name" value="TRANSPOSON TY3-I GAG-POL POLYPROTEIN"/>
    <property type="match status" value="1"/>
</dbReference>
<dbReference type="Gene3D" id="3.30.70.270">
    <property type="match status" value="1"/>
</dbReference>
<keyword evidence="4" id="KW-0863">Zinc-finger</keyword>
<dbReference type="Gene3D" id="3.30.420.10">
    <property type="entry name" value="Ribonuclease H-like superfamily/Ribonuclease H"/>
    <property type="match status" value="1"/>
</dbReference>
<dbReference type="Pfam" id="PF24626">
    <property type="entry name" value="SH3_Tf2-1"/>
    <property type="match status" value="1"/>
</dbReference>
<dbReference type="InterPro" id="IPR025724">
    <property type="entry name" value="GAG-pre-integrase_dom"/>
</dbReference>
<feature type="compositionally biased region" description="Basic and acidic residues" evidence="5">
    <location>
        <begin position="1153"/>
        <end position="1162"/>
    </location>
</feature>
<protein>
    <submittedName>
        <fullName evidence="8">Putative reverse transcriptase domain-containing protein</fullName>
    </submittedName>
</protein>
<feature type="compositionally biased region" description="Low complexity" evidence="5">
    <location>
        <begin position="1567"/>
        <end position="1581"/>
    </location>
</feature>
<dbReference type="SUPFAM" id="SSF56672">
    <property type="entry name" value="DNA/RNA polymerases"/>
    <property type="match status" value="1"/>
</dbReference>
<keyword evidence="2" id="KW-0064">Aspartyl protease</keyword>
<dbReference type="InterPro" id="IPR036397">
    <property type="entry name" value="RNaseH_sf"/>
</dbReference>
<keyword evidence="8" id="KW-0808">Transferase</keyword>
<comment type="caution">
    <text evidence="8">The sequence shown here is derived from an EMBL/GenBank/DDBJ whole genome shotgun (WGS) entry which is preliminary data.</text>
</comment>
<evidence type="ECO:0000259" key="6">
    <source>
        <dbReference type="PROSITE" id="PS50158"/>
    </source>
</evidence>
<keyword evidence="8" id="KW-0548">Nucleotidyltransferase</keyword>
<feature type="region of interest" description="Disordered" evidence="5">
    <location>
        <begin position="240"/>
        <end position="273"/>
    </location>
</feature>
<evidence type="ECO:0000256" key="1">
    <source>
        <dbReference type="ARBA" id="ARBA00022670"/>
    </source>
</evidence>
<evidence type="ECO:0000256" key="2">
    <source>
        <dbReference type="ARBA" id="ARBA00022750"/>
    </source>
</evidence>
<dbReference type="InterPro" id="IPR053134">
    <property type="entry name" value="RNA-dir_DNA_polymerase"/>
</dbReference>
<gene>
    <name evidence="8" type="ORF">Tci_023298</name>
</gene>
<keyword evidence="1" id="KW-0645">Protease</keyword>
<dbReference type="InterPro" id="IPR041577">
    <property type="entry name" value="RT_RNaseH_2"/>
</dbReference>
<dbReference type="EMBL" id="BKCJ010002849">
    <property type="protein sequence ID" value="GEU51320.1"/>
    <property type="molecule type" value="Genomic_DNA"/>
</dbReference>
<feature type="compositionally biased region" description="Low complexity" evidence="5">
    <location>
        <begin position="1854"/>
        <end position="1865"/>
    </location>
</feature>
<feature type="domain" description="CCHC-type" evidence="6">
    <location>
        <begin position="293"/>
        <end position="308"/>
    </location>
</feature>
<dbReference type="Pfam" id="PF17921">
    <property type="entry name" value="Integrase_H2C2"/>
    <property type="match status" value="1"/>
</dbReference>
<dbReference type="PROSITE" id="PS50158">
    <property type="entry name" value="ZF_CCHC"/>
    <property type="match status" value="1"/>
</dbReference>
<evidence type="ECO:0000313" key="8">
    <source>
        <dbReference type="EMBL" id="GEU51320.1"/>
    </source>
</evidence>
<dbReference type="Gene3D" id="3.10.10.10">
    <property type="entry name" value="HIV Type 1 Reverse Transcriptase, subunit A, domain 1"/>
    <property type="match status" value="1"/>
</dbReference>
<dbReference type="InterPro" id="IPR043128">
    <property type="entry name" value="Rev_trsase/Diguanyl_cyclase"/>
</dbReference>